<feature type="transmembrane region" description="Helical" evidence="14">
    <location>
        <begin position="390"/>
        <end position="413"/>
    </location>
</feature>
<evidence type="ECO:0000256" key="14">
    <source>
        <dbReference type="RuleBase" id="RU366012"/>
    </source>
</evidence>
<accession>A0AAW6TQ54</accession>
<feature type="transmembrane region" description="Helical" evidence="14">
    <location>
        <begin position="364"/>
        <end position="384"/>
    </location>
</feature>
<keyword evidence="3 14" id="KW-0813">Transport</keyword>
<evidence type="ECO:0000256" key="6">
    <source>
        <dbReference type="ARBA" id="ARBA00022847"/>
    </source>
</evidence>
<dbReference type="PANTHER" id="PTHR48086:SF3">
    <property type="entry name" value="SODIUM_PROLINE SYMPORTER"/>
    <property type="match status" value="1"/>
</dbReference>
<feature type="transmembrane region" description="Helical" evidence="14">
    <location>
        <begin position="189"/>
        <end position="212"/>
    </location>
</feature>
<dbReference type="GO" id="GO:0005886">
    <property type="term" value="C:plasma membrane"/>
    <property type="evidence" value="ECO:0007669"/>
    <property type="project" value="UniProtKB-SubCell"/>
</dbReference>
<feature type="transmembrane region" description="Helical" evidence="14">
    <location>
        <begin position="270"/>
        <end position="295"/>
    </location>
</feature>
<feature type="transmembrane region" description="Helical" evidence="14">
    <location>
        <begin position="159"/>
        <end position="182"/>
    </location>
</feature>
<feature type="transmembrane region" description="Helical" evidence="14">
    <location>
        <begin position="120"/>
        <end position="139"/>
    </location>
</feature>
<dbReference type="GO" id="GO:0031402">
    <property type="term" value="F:sodium ion binding"/>
    <property type="evidence" value="ECO:0007669"/>
    <property type="project" value="UniProtKB-UniRule"/>
</dbReference>
<gene>
    <name evidence="15" type="primary">putP</name>
    <name evidence="15" type="ORF">QJ522_01935</name>
</gene>
<dbReference type="Gene3D" id="1.20.1730.10">
    <property type="entry name" value="Sodium/glucose cotransporter"/>
    <property type="match status" value="1"/>
</dbReference>
<comment type="catalytic activity">
    <reaction evidence="12">
        <text>L-proline(in) + Na(+)(in) = L-proline(out) + Na(+)(out)</text>
        <dbReference type="Rhea" id="RHEA:28967"/>
        <dbReference type="ChEBI" id="CHEBI:29101"/>
        <dbReference type="ChEBI" id="CHEBI:60039"/>
    </reaction>
</comment>
<evidence type="ECO:0000256" key="2">
    <source>
        <dbReference type="ARBA" id="ARBA00006434"/>
    </source>
</evidence>
<evidence type="ECO:0000256" key="5">
    <source>
        <dbReference type="ARBA" id="ARBA00022692"/>
    </source>
</evidence>
<dbReference type="RefSeq" id="WP_349243200.1">
    <property type="nucleotide sequence ID" value="NZ_JASCXX010000002.1"/>
</dbReference>
<feature type="transmembrane region" description="Helical" evidence="14">
    <location>
        <begin position="420"/>
        <end position="437"/>
    </location>
</feature>
<dbReference type="NCBIfam" id="TIGR00813">
    <property type="entry name" value="sss"/>
    <property type="match status" value="1"/>
</dbReference>
<feature type="transmembrane region" description="Helical" evidence="14">
    <location>
        <begin position="232"/>
        <end position="249"/>
    </location>
</feature>
<keyword evidence="10 14" id="KW-0472">Membrane</keyword>
<dbReference type="PANTHER" id="PTHR48086">
    <property type="entry name" value="SODIUM/PROLINE SYMPORTER-RELATED"/>
    <property type="match status" value="1"/>
</dbReference>
<dbReference type="InterPro" id="IPR001734">
    <property type="entry name" value="Na/solute_symporter"/>
</dbReference>
<dbReference type="GO" id="GO:0015824">
    <property type="term" value="P:proline transport"/>
    <property type="evidence" value="ECO:0007669"/>
    <property type="project" value="UniProtKB-UniRule"/>
</dbReference>
<evidence type="ECO:0000256" key="1">
    <source>
        <dbReference type="ARBA" id="ARBA00004651"/>
    </source>
</evidence>
<comment type="caution">
    <text evidence="15">The sequence shown here is derived from an EMBL/GenBank/DDBJ whole genome shotgun (WGS) entry which is preliminary data.</text>
</comment>
<evidence type="ECO:0000256" key="11">
    <source>
        <dbReference type="ARBA" id="ARBA00023201"/>
    </source>
</evidence>
<dbReference type="CDD" id="cd11475">
    <property type="entry name" value="SLC5sbd_PutP"/>
    <property type="match status" value="1"/>
</dbReference>
<comment type="subcellular location">
    <subcellularLocation>
        <location evidence="1 14">Cell membrane</location>
        <topology evidence="1 14">Multi-pass membrane protein</topology>
    </subcellularLocation>
</comment>
<feature type="transmembrane region" description="Helical" evidence="14">
    <location>
        <begin position="6"/>
        <end position="24"/>
    </location>
</feature>
<keyword evidence="6 14" id="KW-0769">Symport</keyword>
<dbReference type="GO" id="GO:0005298">
    <property type="term" value="F:proline:sodium symporter activity"/>
    <property type="evidence" value="ECO:0007669"/>
    <property type="project" value="UniProtKB-UniRule"/>
</dbReference>
<proteinExistence type="inferred from homology"/>
<feature type="transmembrane region" description="Helical" evidence="14">
    <location>
        <begin position="307"/>
        <end position="331"/>
    </location>
</feature>
<organism evidence="15 16">
    <name type="scientific">Anaerobaca lacustris</name>
    <dbReference type="NCBI Taxonomy" id="3044600"/>
    <lineage>
        <taxon>Bacteria</taxon>
        <taxon>Pseudomonadati</taxon>
        <taxon>Planctomycetota</taxon>
        <taxon>Phycisphaerae</taxon>
        <taxon>Sedimentisphaerales</taxon>
        <taxon>Anaerobacaceae</taxon>
        <taxon>Anaerobaca</taxon>
    </lineage>
</organism>
<keyword evidence="4 14" id="KW-1003">Cell membrane</keyword>
<keyword evidence="7 14" id="KW-1133">Transmembrane helix</keyword>
<keyword evidence="5 14" id="KW-0812">Transmembrane</keyword>
<evidence type="ECO:0000256" key="9">
    <source>
        <dbReference type="ARBA" id="ARBA00023065"/>
    </source>
</evidence>
<evidence type="ECO:0000313" key="15">
    <source>
        <dbReference type="EMBL" id="MDI6447788.1"/>
    </source>
</evidence>
<protein>
    <recommendedName>
        <fullName evidence="14">Sodium/proline symporter</fullName>
    </recommendedName>
    <alternativeName>
        <fullName evidence="14">Proline permease</fullName>
    </alternativeName>
</protein>
<keyword evidence="9 14" id="KW-0406">Ion transport</keyword>
<evidence type="ECO:0000256" key="7">
    <source>
        <dbReference type="ARBA" id="ARBA00022989"/>
    </source>
</evidence>
<dbReference type="Proteomes" id="UP001431776">
    <property type="component" value="Unassembled WGS sequence"/>
</dbReference>
<name>A0AAW6TQ54_9BACT</name>
<dbReference type="NCBIfam" id="TIGR02121">
    <property type="entry name" value="Na_Pro_sym"/>
    <property type="match status" value="1"/>
</dbReference>
<dbReference type="PROSITE" id="PS00456">
    <property type="entry name" value="NA_SOLUT_SYMP_1"/>
    <property type="match status" value="1"/>
</dbReference>
<dbReference type="AlphaFoldDB" id="A0AAW6TQ54"/>
<keyword evidence="16" id="KW-1185">Reference proteome</keyword>
<dbReference type="GO" id="GO:0015193">
    <property type="term" value="F:L-proline transmembrane transporter activity"/>
    <property type="evidence" value="ECO:0007669"/>
    <property type="project" value="TreeGrafter"/>
</dbReference>
<evidence type="ECO:0000256" key="8">
    <source>
        <dbReference type="ARBA" id="ARBA00023053"/>
    </source>
</evidence>
<reference evidence="15" key="1">
    <citation type="submission" date="2023-05" db="EMBL/GenBank/DDBJ databases">
        <title>Anaerotaeda fermentans gen. nov., sp. nov., a novel anaerobic planctomycete of the new family within the order Sedimentisphaerales isolated from Taman Peninsula, Russia.</title>
        <authorList>
            <person name="Khomyakova M.A."/>
            <person name="Merkel A.Y."/>
            <person name="Slobodkin A.I."/>
        </authorList>
    </citation>
    <scope>NUCLEOTIDE SEQUENCE</scope>
    <source>
        <strain evidence="15">M17dextr</strain>
    </source>
</reference>
<dbReference type="Pfam" id="PF00474">
    <property type="entry name" value="SSF"/>
    <property type="match status" value="1"/>
</dbReference>
<keyword evidence="11 14" id="KW-0739">Sodium transport</keyword>
<evidence type="ECO:0000256" key="13">
    <source>
        <dbReference type="RuleBase" id="RU362091"/>
    </source>
</evidence>
<keyword evidence="14" id="KW-0029">Amino-acid transport</keyword>
<dbReference type="InterPro" id="IPR011851">
    <property type="entry name" value="Na/Pro_symporter"/>
</dbReference>
<evidence type="ECO:0000313" key="16">
    <source>
        <dbReference type="Proteomes" id="UP001431776"/>
    </source>
</evidence>
<feature type="transmembrane region" description="Helical" evidence="14">
    <location>
        <begin position="449"/>
        <end position="467"/>
    </location>
</feature>
<evidence type="ECO:0000256" key="4">
    <source>
        <dbReference type="ARBA" id="ARBA00022475"/>
    </source>
</evidence>
<sequence>MTTATVVTFVLYFVLLLGIGFYFYRRNESIEEYLLGGRRMGAWVTALSAQASDMSGWLLMGLPGAIYLGGLVNAWIAVGLFVGTVLNWLLVSRRLRVYTETTGSITLPCFFEARFGDPTGLLRIVSAIVVLIFFTIYASSGLVAAGKLFESTFGVSYEAAVVLGGAIIIVYTFLGGFLAVCWTDLFQGALMVVALVFVPLLAYGQAGGAAGIREAMTLRDIAQSLRPAGGPTALLVVVSATAWGLGYFGQPHILVRFMSAGSLAKLSRSMGIAIVWVFLSLAGAVAIGLIGIGLFRTVPGGDPEKVFIYMIAEVTHPWIGGVMLAAILSAIMSTIDSQLLVSSSALTEDFYQKTIQRTAEQREVVLVGRICVVVISVVALLLALRPSDTILNIVAYAWGGFGAAFGPLVLFALFSKRTGWQAALAGMVVGTVVLVVWKQMGLGAHLYEIVPGFVANNLTIVLVNRFFPQTNEVVLRQFDEVFARVQGRTP</sequence>
<dbReference type="InterPro" id="IPR038377">
    <property type="entry name" value="Na/Glc_symporter_sf"/>
</dbReference>
<comment type="similarity">
    <text evidence="2 13">Belongs to the sodium:solute symporter (SSF) (TC 2.A.21) family.</text>
</comment>
<dbReference type="PROSITE" id="PS50283">
    <property type="entry name" value="NA_SOLUT_SYMP_3"/>
    <property type="match status" value="1"/>
</dbReference>
<dbReference type="InterPro" id="IPR018212">
    <property type="entry name" value="Na/solute_symporter_CS"/>
</dbReference>
<evidence type="ECO:0000256" key="10">
    <source>
        <dbReference type="ARBA" id="ARBA00023136"/>
    </source>
</evidence>
<keyword evidence="8 14" id="KW-0915">Sodium</keyword>
<comment type="function">
    <text evidence="14">Catalyzes the sodium-dependent uptake of extracellular L-proline.</text>
</comment>
<evidence type="ECO:0000256" key="12">
    <source>
        <dbReference type="ARBA" id="ARBA00033708"/>
    </source>
</evidence>
<feature type="transmembrane region" description="Helical" evidence="14">
    <location>
        <begin position="66"/>
        <end position="90"/>
    </location>
</feature>
<evidence type="ECO:0000256" key="3">
    <source>
        <dbReference type="ARBA" id="ARBA00022448"/>
    </source>
</evidence>
<dbReference type="EMBL" id="JASCXX010000002">
    <property type="protein sequence ID" value="MDI6447788.1"/>
    <property type="molecule type" value="Genomic_DNA"/>
</dbReference>
<dbReference type="InterPro" id="IPR050277">
    <property type="entry name" value="Sodium:Solute_Symporter"/>
</dbReference>